<organism evidence="1 2">
    <name type="scientific">Candidatus Yanofskybacteria bacterium RIFCSPHIGHO2_02_FULL_50_12</name>
    <dbReference type="NCBI Taxonomy" id="1802685"/>
    <lineage>
        <taxon>Bacteria</taxon>
        <taxon>Candidatus Yanofskyibacteriota</taxon>
    </lineage>
</organism>
<reference evidence="1 2" key="1">
    <citation type="journal article" date="2016" name="Nat. Commun.">
        <title>Thousands of microbial genomes shed light on interconnected biogeochemical processes in an aquifer system.</title>
        <authorList>
            <person name="Anantharaman K."/>
            <person name="Brown C.T."/>
            <person name="Hug L.A."/>
            <person name="Sharon I."/>
            <person name="Castelle C.J."/>
            <person name="Probst A.J."/>
            <person name="Thomas B.C."/>
            <person name="Singh A."/>
            <person name="Wilkins M.J."/>
            <person name="Karaoz U."/>
            <person name="Brodie E.L."/>
            <person name="Williams K.H."/>
            <person name="Hubbard S.S."/>
            <person name="Banfield J.F."/>
        </authorList>
    </citation>
    <scope>NUCLEOTIDE SEQUENCE [LARGE SCALE GENOMIC DNA]</scope>
</reference>
<dbReference type="InterPro" id="IPR029063">
    <property type="entry name" value="SAM-dependent_MTases_sf"/>
</dbReference>
<proteinExistence type="predicted"/>
<dbReference type="SUPFAM" id="SSF53335">
    <property type="entry name" value="S-adenosyl-L-methionine-dependent methyltransferases"/>
    <property type="match status" value="1"/>
</dbReference>
<sequence length="313" mass="36042">MVKRQLGQYYTEGNPFTLRPFLAWAKKIGLNNKHVLEPFAGANNIIRGLQSLGFAQQFTSFDIVPTDPAVVFRDTIKDFPQGFELCITNPPWLAKNSAHRRGLLFPDTPHDDLYKHALQLCLDNCKYVAALIPATFLRSGIFHDRLDTVIFLHDQRMFLDTENPVCLALFRTASHQVKVFHDNEFIGALNELETKLPQPTQRIHISFNHPSGSLGFVAFDNTREPSIRFMKGSQLKNYTVGFTSRMVTRIGGRFHNLDSLIDNLNADIEKFRKETKDVFLTPFKGLRKDGHYRRRMDYRLARDFIAKYAHTHS</sequence>
<dbReference type="AlphaFoldDB" id="A0A1F8FW85"/>
<dbReference type="Proteomes" id="UP000178117">
    <property type="component" value="Unassembled WGS sequence"/>
</dbReference>
<protein>
    <submittedName>
        <fullName evidence="1">Uncharacterized protein</fullName>
    </submittedName>
</protein>
<name>A0A1F8FW85_9BACT</name>
<accession>A0A1F8FW85</accession>
<gene>
    <name evidence="1" type="ORF">A3C88_02680</name>
</gene>
<dbReference type="EMBL" id="MGJZ01000026">
    <property type="protein sequence ID" value="OGN16696.1"/>
    <property type="molecule type" value="Genomic_DNA"/>
</dbReference>
<dbReference type="Gene3D" id="3.40.50.150">
    <property type="entry name" value="Vaccinia Virus protein VP39"/>
    <property type="match status" value="1"/>
</dbReference>
<comment type="caution">
    <text evidence="1">The sequence shown here is derived from an EMBL/GenBank/DDBJ whole genome shotgun (WGS) entry which is preliminary data.</text>
</comment>
<evidence type="ECO:0000313" key="2">
    <source>
        <dbReference type="Proteomes" id="UP000178117"/>
    </source>
</evidence>
<dbReference type="STRING" id="1802685.A3C88_02680"/>
<evidence type="ECO:0000313" key="1">
    <source>
        <dbReference type="EMBL" id="OGN16696.1"/>
    </source>
</evidence>